<organism evidence="2 3">
    <name type="scientific">Anncaliia algerae PRA339</name>
    <dbReference type="NCBI Taxonomy" id="1288291"/>
    <lineage>
        <taxon>Eukaryota</taxon>
        <taxon>Fungi</taxon>
        <taxon>Fungi incertae sedis</taxon>
        <taxon>Microsporidia</taxon>
        <taxon>Tubulinosematoidea</taxon>
        <taxon>Tubulinosematidae</taxon>
        <taxon>Anncaliia</taxon>
    </lineage>
</organism>
<evidence type="ECO:0000313" key="3">
    <source>
        <dbReference type="Proteomes" id="UP000030655"/>
    </source>
</evidence>
<feature type="signal peptide" evidence="1">
    <location>
        <begin position="1"/>
        <end position="19"/>
    </location>
</feature>
<name>A0A059EXL8_9MICR</name>
<protein>
    <recommendedName>
        <fullName evidence="4">Biogenesis of lysosome-related organelles complex 1 subunit KXD1</fullName>
    </recommendedName>
</protein>
<evidence type="ECO:0000313" key="2">
    <source>
        <dbReference type="EMBL" id="KCZ79788.1"/>
    </source>
</evidence>
<gene>
    <name evidence="2" type="ORF">H312_02815</name>
</gene>
<keyword evidence="3" id="KW-1185">Reference proteome</keyword>
<dbReference type="HOGENOM" id="CLU_1128814_0_0_1"/>
<accession>A0A059EXL8</accession>
<dbReference type="VEuPathDB" id="MicrosporidiaDB:H312_02815"/>
<dbReference type="Proteomes" id="UP000030655">
    <property type="component" value="Unassembled WGS sequence"/>
</dbReference>
<reference evidence="2 3" key="2">
    <citation type="submission" date="2014-03" db="EMBL/GenBank/DDBJ databases">
        <title>The Genome Sequence of Anncaliia algerae insect isolate PRA339.</title>
        <authorList>
            <consortium name="The Broad Institute Genome Sequencing Platform"/>
            <consortium name="The Broad Institute Genome Sequencing Center for Infectious Disease"/>
            <person name="Cuomo C."/>
            <person name="Becnel J."/>
            <person name="Sanscrainte N."/>
            <person name="Walker B."/>
            <person name="Young S.K."/>
            <person name="Zeng Q."/>
            <person name="Gargeya S."/>
            <person name="Fitzgerald M."/>
            <person name="Haas B."/>
            <person name="Abouelleil A."/>
            <person name="Alvarado L."/>
            <person name="Arachchi H.M."/>
            <person name="Berlin A.M."/>
            <person name="Chapman S.B."/>
            <person name="Dewar J."/>
            <person name="Goldberg J."/>
            <person name="Griggs A."/>
            <person name="Gujja S."/>
            <person name="Hansen M."/>
            <person name="Howarth C."/>
            <person name="Imamovic A."/>
            <person name="Larimer J."/>
            <person name="McCowan C."/>
            <person name="Murphy C."/>
            <person name="Neiman D."/>
            <person name="Pearson M."/>
            <person name="Priest M."/>
            <person name="Roberts A."/>
            <person name="Saif S."/>
            <person name="Shea T."/>
            <person name="Sisk P."/>
            <person name="Sykes S."/>
            <person name="Wortman J."/>
            <person name="Nusbaum C."/>
            <person name="Birren B."/>
        </authorList>
    </citation>
    <scope>NUCLEOTIDE SEQUENCE [LARGE SCALE GENOMIC DNA]</scope>
    <source>
        <strain evidence="2 3">PRA339</strain>
    </source>
</reference>
<reference evidence="3" key="1">
    <citation type="submission" date="2013-02" db="EMBL/GenBank/DDBJ databases">
        <authorList>
            <consortium name="The Broad Institute Genome Sequencing Platform"/>
            <person name="Cuomo C."/>
            <person name="Becnel J."/>
            <person name="Sanscrainte N."/>
            <person name="Walker B."/>
            <person name="Young S.K."/>
            <person name="Zeng Q."/>
            <person name="Gargeya S."/>
            <person name="Fitzgerald M."/>
            <person name="Haas B."/>
            <person name="Abouelleil A."/>
            <person name="Alvarado L."/>
            <person name="Arachchi H.M."/>
            <person name="Berlin A.M."/>
            <person name="Chapman S.B."/>
            <person name="Dewar J."/>
            <person name="Goldberg J."/>
            <person name="Griggs A."/>
            <person name="Gujja S."/>
            <person name="Hansen M."/>
            <person name="Howarth C."/>
            <person name="Imamovic A."/>
            <person name="Larimer J."/>
            <person name="McCowan C."/>
            <person name="Murphy C."/>
            <person name="Neiman D."/>
            <person name="Pearson M."/>
            <person name="Priest M."/>
            <person name="Roberts A."/>
            <person name="Saif S."/>
            <person name="Shea T."/>
            <person name="Sisk P."/>
            <person name="Sykes S."/>
            <person name="Wortman J."/>
            <person name="Nusbaum C."/>
            <person name="Birren B."/>
        </authorList>
    </citation>
    <scope>NUCLEOTIDE SEQUENCE [LARGE SCALE GENOMIC DNA]</scope>
    <source>
        <strain evidence="3">PRA339</strain>
    </source>
</reference>
<evidence type="ECO:0008006" key="4">
    <source>
        <dbReference type="Google" id="ProtNLM"/>
    </source>
</evidence>
<keyword evidence="1" id="KW-0732">Signal</keyword>
<feature type="chain" id="PRO_5001571759" description="Biogenesis of lysosome-related organelles complex 1 subunit KXD1" evidence="1">
    <location>
        <begin position="20"/>
        <end position="246"/>
    </location>
</feature>
<dbReference type="AlphaFoldDB" id="A0A059EXL8"/>
<dbReference type="OrthoDB" id="10292443at2759"/>
<sequence length="246" mass="28105">MLFSLLCICKIFLATSVETDEDINEQSSTFFLVFYDPEYEDDDGTIDISTNRAEGNETNSIKNIQSEDVMNNIYDEDVNNDPLTVEVTAKEKSIIIKDNPETVCQNTSSENTEDEISILEVEIRALGKEVLVDPLIRSFEKINEVINEASAEICKSSKRLQKILHKIHLKFDDLCNFQNEIQLKSILEAKEKNVKLMDSNRGKLMGQIQFFDNIYREIKNKLNSYETILNCANLPNKGDGELEKDS</sequence>
<dbReference type="EMBL" id="KK365230">
    <property type="protein sequence ID" value="KCZ79788.1"/>
    <property type="molecule type" value="Genomic_DNA"/>
</dbReference>
<proteinExistence type="predicted"/>
<evidence type="ECO:0000256" key="1">
    <source>
        <dbReference type="SAM" id="SignalP"/>
    </source>
</evidence>